<dbReference type="InterPro" id="IPR003661">
    <property type="entry name" value="HisK_dim/P_dom"/>
</dbReference>
<dbReference type="InterPro" id="IPR035965">
    <property type="entry name" value="PAS-like_dom_sf"/>
</dbReference>
<dbReference type="RefSeq" id="WP_189613756.1">
    <property type="nucleotide sequence ID" value="NZ_BMXR01000023.1"/>
</dbReference>
<dbReference type="NCBIfam" id="TIGR00229">
    <property type="entry name" value="sensory_box"/>
    <property type="match status" value="3"/>
</dbReference>
<evidence type="ECO:0000256" key="5">
    <source>
        <dbReference type="ARBA" id="ARBA00022475"/>
    </source>
</evidence>
<dbReference type="Pfam" id="PF02518">
    <property type="entry name" value="HATPase_c"/>
    <property type="match status" value="1"/>
</dbReference>
<evidence type="ECO:0000256" key="9">
    <source>
        <dbReference type="ARBA" id="ARBA00022777"/>
    </source>
</evidence>
<evidence type="ECO:0000256" key="8">
    <source>
        <dbReference type="ARBA" id="ARBA00022741"/>
    </source>
</evidence>
<dbReference type="GO" id="GO:0005886">
    <property type="term" value="C:plasma membrane"/>
    <property type="evidence" value="ECO:0007669"/>
    <property type="project" value="UniProtKB-SubCell"/>
</dbReference>
<comment type="caution">
    <text evidence="17">The sequence shown here is derived from an EMBL/GenBank/DDBJ whole genome shotgun (WGS) entry which is preliminary data.</text>
</comment>
<dbReference type="PANTHER" id="PTHR43304:SF1">
    <property type="entry name" value="PAC DOMAIN-CONTAINING PROTEIN"/>
    <property type="match status" value="1"/>
</dbReference>
<evidence type="ECO:0000256" key="10">
    <source>
        <dbReference type="ARBA" id="ARBA00022840"/>
    </source>
</evidence>
<dbReference type="Pfam" id="PF08447">
    <property type="entry name" value="PAS_3"/>
    <property type="match status" value="1"/>
</dbReference>
<dbReference type="InterPro" id="IPR005467">
    <property type="entry name" value="His_kinase_dom"/>
</dbReference>
<dbReference type="InterPro" id="IPR000014">
    <property type="entry name" value="PAS"/>
</dbReference>
<dbReference type="InterPro" id="IPR029016">
    <property type="entry name" value="GAF-like_dom_sf"/>
</dbReference>
<dbReference type="FunFam" id="3.30.565.10:FF:000023">
    <property type="entry name" value="PAS domain-containing sensor histidine kinase"/>
    <property type="match status" value="1"/>
</dbReference>
<reference evidence="17" key="1">
    <citation type="journal article" date="2014" name="Int. J. Syst. Evol. Microbiol.">
        <title>Complete genome sequence of Corynebacterium casei LMG S-19264T (=DSM 44701T), isolated from a smear-ripened cheese.</title>
        <authorList>
            <consortium name="US DOE Joint Genome Institute (JGI-PGF)"/>
            <person name="Walter F."/>
            <person name="Albersmeier A."/>
            <person name="Kalinowski J."/>
            <person name="Ruckert C."/>
        </authorList>
    </citation>
    <scope>NUCLEOTIDE SEQUENCE</scope>
    <source>
        <strain evidence="17">KCTC 22169</strain>
    </source>
</reference>
<sequence length="799" mass="90383">MTSSNTDTSSSPSDLPYDSWRLQAILEGTRAGTWEWHVQTGETIYNERWAEIVGYRLDELHPTTFNTWQHLVHPDDLPESRAIMQAHMRGERPEYDCVYRMRHKDGHWVWVHDRGKVITHTDDGRPEKVFGTHLDVTERREAERANEAAQRELAEREKLLRTIIDNIPINIYVKDRSFRKVLANRAELDFLGVADEAEIIGKHDSDLYPDYLIEQSQREDNEVVNEGRPIEIAEDESSTPDGQPVWFKVSKLPLKDEQGEVVGIVGISLDITNEKRARDQSQRQMEALTILNEIAADTELTLHDRFRQALQLGADYLGLELGIISNIQGDRYTVKWFVAPAESPLHEDQVFDLGTTYCRLALNNRGDLAIHHMEHSEFASHPCYQAFGLEAYTGVTVYVDGQAYGTLNFSSSKPRPPFTEGERAFVRLLARWVGSALDSERAEQALKENEARLRALFELSPLGIALVEPGSGRFIDINQAVAQQTGYSREELLGMTTWDLSPSEYDARKREELKRLHEEGRYGPIEKEFTRKDGSRYPVTINGVRVLDRSQGALIWSIIEDISEQKRIERLKNEFVSTVSHELRTPLTSIGGSLKLLANGVLGKLPDKAAELVAIADKNTQRLAWLVNDLLDMDKLLSGEMRFHWQALNVDDVIQQSLEHNQAFADRFGIRFDYDRTECTVRIRADVQRLDQVLTNLLSNAVKFSPAGSSVSVTCECRDGTARIRVSDSGPGIPKAFQPKLFQRFAQADASDSRQKGGTGLGLAVSRELVVRMGGQIDFETEEGRGTCFFVDFPILAAD</sequence>
<comment type="catalytic activity">
    <reaction evidence="1">
        <text>ATP + protein L-histidine = ADP + protein N-phospho-L-histidine.</text>
        <dbReference type="EC" id="2.7.13.3"/>
    </reaction>
</comment>
<dbReference type="SUPFAM" id="SSF55874">
    <property type="entry name" value="ATPase domain of HSP90 chaperone/DNA topoisomerase II/histidine kinase"/>
    <property type="match status" value="1"/>
</dbReference>
<evidence type="ECO:0000256" key="12">
    <source>
        <dbReference type="ARBA" id="ARBA00023136"/>
    </source>
</evidence>
<dbReference type="EMBL" id="BMXR01000023">
    <property type="protein sequence ID" value="GGX75866.1"/>
    <property type="molecule type" value="Genomic_DNA"/>
</dbReference>
<feature type="domain" description="PAC" evidence="16">
    <location>
        <begin position="95"/>
        <end position="148"/>
    </location>
</feature>
<dbReference type="Pfam" id="PF13426">
    <property type="entry name" value="PAS_9"/>
    <property type="match status" value="1"/>
</dbReference>
<feature type="domain" description="PAS" evidence="15">
    <location>
        <begin position="18"/>
        <end position="91"/>
    </location>
</feature>
<dbReference type="GO" id="GO:0000155">
    <property type="term" value="F:phosphorelay sensor kinase activity"/>
    <property type="evidence" value="ECO:0007669"/>
    <property type="project" value="InterPro"/>
</dbReference>
<dbReference type="InterPro" id="IPR001610">
    <property type="entry name" value="PAC"/>
</dbReference>
<dbReference type="PANTHER" id="PTHR43304">
    <property type="entry name" value="PHYTOCHROME-LIKE PROTEIN CPH1"/>
    <property type="match status" value="1"/>
</dbReference>
<dbReference type="GO" id="GO:0045121">
    <property type="term" value="C:membrane raft"/>
    <property type="evidence" value="ECO:0007669"/>
    <property type="project" value="UniProtKB-SubCell"/>
</dbReference>
<dbReference type="Pfam" id="PF08448">
    <property type="entry name" value="PAS_4"/>
    <property type="match status" value="1"/>
</dbReference>
<evidence type="ECO:0000256" key="4">
    <source>
        <dbReference type="ARBA" id="ARBA00012438"/>
    </source>
</evidence>
<dbReference type="InterPro" id="IPR003018">
    <property type="entry name" value="GAF"/>
</dbReference>
<comment type="subcellular location">
    <subcellularLocation>
        <location evidence="2">Cell membrane</location>
    </subcellularLocation>
    <subcellularLocation>
        <location evidence="3">Membrane raft</location>
        <topology evidence="3">Multi-pass membrane protein</topology>
    </subcellularLocation>
</comment>
<dbReference type="InterPro" id="IPR052162">
    <property type="entry name" value="Sensor_kinase/Photoreceptor"/>
</dbReference>
<feature type="domain" description="Histidine kinase" evidence="14">
    <location>
        <begin position="578"/>
        <end position="797"/>
    </location>
</feature>
<keyword evidence="11" id="KW-0902">Two-component regulatory system</keyword>
<dbReference type="CDD" id="cd00082">
    <property type="entry name" value="HisKA"/>
    <property type="match status" value="1"/>
</dbReference>
<dbReference type="CDD" id="cd16922">
    <property type="entry name" value="HATPase_EvgS-ArcB-TorS-like"/>
    <property type="match status" value="1"/>
</dbReference>
<dbReference type="FunFam" id="1.10.287.130:FF:000001">
    <property type="entry name" value="Two-component sensor histidine kinase"/>
    <property type="match status" value="1"/>
</dbReference>
<dbReference type="InterPro" id="IPR013656">
    <property type="entry name" value="PAS_4"/>
</dbReference>
<evidence type="ECO:0000256" key="3">
    <source>
        <dbReference type="ARBA" id="ARBA00004314"/>
    </source>
</evidence>
<reference evidence="17" key="2">
    <citation type="submission" date="2020-09" db="EMBL/GenBank/DDBJ databases">
        <authorList>
            <person name="Sun Q."/>
            <person name="Kim S."/>
        </authorList>
    </citation>
    <scope>NUCLEOTIDE SEQUENCE</scope>
    <source>
        <strain evidence="17">KCTC 22169</strain>
    </source>
</reference>
<feature type="domain" description="PAS" evidence="15">
    <location>
        <begin position="449"/>
        <end position="520"/>
    </location>
</feature>
<evidence type="ECO:0000313" key="18">
    <source>
        <dbReference type="Proteomes" id="UP000626148"/>
    </source>
</evidence>
<dbReference type="Pfam" id="PF00512">
    <property type="entry name" value="HisKA"/>
    <property type="match status" value="1"/>
</dbReference>
<evidence type="ECO:0000256" key="1">
    <source>
        <dbReference type="ARBA" id="ARBA00000085"/>
    </source>
</evidence>
<dbReference type="Gene3D" id="3.30.450.20">
    <property type="entry name" value="PAS domain"/>
    <property type="match status" value="3"/>
</dbReference>
<evidence type="ECO:0000313" key="17">
    <source>
        <dbReference type="EMBL" id="GGX75866.1"/>
    </source>
</evidence>
<dbReference type="PRINTS" id="PR00344">
    <property type="entry name" value="BCTRLSENSOR"/>
</dbReference>
<dbReference type="Pfam" id="PF01590">
    <property type="entry name" value="GAF"/>
    <property type="match status" value="1"/>
</dbReference>
<dbReference type="GO" id="GO:0005524">
    <property type="term" value="F:ATP binding"/>
    <property type="evidence" value="ECO:0007669"/>
    <property type="project" value="UniProtKB-KW"/>
</dbReference>
<dbReference type="Proteomes" id="UP000626148">
    <property type="component" value="Unassembled WGS sequence"/>
</dbReference>
<protein>
    <recommendedName>
        <fullName evidence="4">histidine kinase</fullName>
        <ecNumber evidence="4">2.7.13.3</ecNumber>
    </recommendedName>
</protein>
<evidence type="ECO:0000256" key="7">
    <source>
        <dbReference type="ARBA" id="ARBA00022679"/>
    </source>
</evidence>
<dbReference type="SMART" id="SM00086">
    <property type="entry name" value="PAC"/>
    <property type="match status" value="3"/>
</dbReference>
<dbReference type="InterPro" id="IPR013655">
    <property type="entry name" value="PAS_fold_3"/>
</dbReference>
<dbReference type="InterPro" id="IPR036890">
    <property type="entry name" value="HATPase_C_sf"/>
</dbReference>
<dbReference type="EC" id="2.7.13.3" evidence="4"/>
<evidence type="ECO:0000259" key="15">
    <source>
        <dbReference type="PROSITE" id="PS50112"/>
    </source>
</evidence>
<keyword evidence="9" id="KW-0418">Kinase</keyword>
<keyword evidence="12" id="KW-0472">Membrane</keyword>
<proteinExistence type="predicted"/>
<dbReference type="AlphaFoldDB" id="A0A918KTX1"/>
<dbReference type="SUPFAM" id="SSF47384">
    <property type="entry name" value="Homodimeric domain of signal transducing histidine kinase"/>
    <property type="match status" value="1"/>
</dbReference>
<accession>A0A918KTX1</accession>
<dbReference type="SMART" id="SM00091">
    <property type="entry name" value="PAS"/>
    <property type="match status" value="3"/>
</dbReference>
<keyword evidence="18" id="KW-1185">Reference proteome</keyword>
<dbReference type="InterPro" id="IPR036097">
    <property type="entry name" value="HisK_dim/P_sf"/>
</dbReference>
<dbReference type="InterPro" id="IPR003594">
    <property type="entry name" value="HATPase_dom"/>
</dbReference>
<feature type="coiled-coil region" evidence="13">
    <location>
        <begin position="139"/>
        <end position="166"/>
    </location>
</feature>
<dbReference type="Gene3D" id="3.30.565.10">
    <property type="entry name" value="Histidine kinase-like ATPase, C-terminal domain"/>
    <property type="match status" value="1"/>
</dbReference>
<dbReference type="SUPFAM" id="SSF55781">
    <property type="entry name" value="GAF domain-like"/>
    <property type="match status" value="1"/>
</dbReference>
<keyword evidence="13" id="KW-0175">Coiled coil</keyword>
<gene>
    <name evidence="17" type="ORF">GCM10007392_48590</name>
</gene>
<keyword evidence="5" id="KW-1003">Cell membrane</keyword>
<dbReference type="SMART" id="SM00388">
    <property type="entry name" value="HisKA"/>
    <property type="match status" value="1"/>
</dbReference>
<dbReference type="CDD" id="cd00130">
    <property type="entry name" value="PAS"/>
    <property type="match status" value="3"/>
</dbReference>
<dbReference type="SMART" id="SM00387">
    <property type="entry name" value="HATPase_c"/>
    <property type="match status" value="1"/>
</dbReference>
<dbReference type="PROSITE" id="PS50113">
    <property type="entry name" value="PAC"/>
    <property type="match status" value="2"/>
</dbReference>
<evidence type="ECO:0000256" key="2">
    <source>
        <dbReference type="ARBA" id="ARBA00004236"/>
    </source>
</evidence>
<evidence type="ECO:0000259" key="16">
    <source>
        <dbReference type="PROSITE" id="PS50113"/>
    </source>
</evidence>
<keyword evidence="7" id="KW-0808">Transferase</keyword>
<evidence type="ECO:0000256" key="13">
    <source>
        <dbReference type="SAM" id="Coils"/>
    </source>
</evidence>
<organism evidence="17 18">
    <name type="scientific">Saccharospirillum salsuginis</name>
    <dbReference type="NCBI Taxonomy" id="418750"/>
    <lineage>
        <taxon>Bacteria</taxon>
        <taxon>Pseudomonadati</taxon>
        <taxon>Pseudomonadota</taxon>
        <taxon>Gammaproteobacteria</taxon>
        <taxon>Oceanospirillales</taxon>
        <taxon>Saccharospirillaceae</taxon>
        <taxon>Saccharospirillum</taxon>
    </lineage>
</organism>
<dbReference type="Gene3D" id="1.10.287.130">
    <property type="match status" value="1"/>
</dbReference>
<dbReference type="InterPro" id="IPR004358">
    <property type="entry name" value="Sig_transdc_His_kin-like_C"/>
</dbReference>
<dbReference type="InterPro" id="IPR000700">
    <property type="entry name" value="PAS-assoc_C"/>
</dbReference>
<keyword evidence="8" id="KW-0547">Nucleotide-binding</keyword>
<keyword evidence="10" id="KW-0067">ATP-binding</keyword>
<evidence type="ECO:0000259" key="14">
    <source>
        <dbReference type="PROSITE" id="PS50109"/>
    </source>
</evidence>
<dbReference type="PROSITE" id="PS50112">
    <property type="entry name" value="PAS"/>
    <property type="match status" value="2"/>
</dbReference>
<dbReference type="Gene3D" id="3.30.450.40">
    <property type="match status" value="1"/>
</dbReference>
<dbReference type="SUPFAM" id="SSF55785">
    <property type="entry name" value="PYP-like sensor domain (PAS domain)"/>
    <property type="match status" value="3"/>
</dbReference>
<evidence type="ECO:0000256" key="6">
    <source>
        <dbReference type="ARBA" id="ARBA00022553"/>
    </source>
</evidence>
<name>A0A918KTX1_9GAMM</name>
<dbReference type="SMART" id="SM00065">
    <property type="entry name" value="GAF"/>
    <property type="match status" value="1"/>
</dbReference>
<dbReference type="PROSITE" id="PS50109">
    <property type="entry name" value="HIS_KIN"/>
    <property type="match status" value="1"/>
</dbReference>
<feature type="domain" description="PAC" evidence="16">
    <location>
        <begin position="228"/>
        <end position="283"/>
    </location>
</feature>
<evidence type="ECO:0000256" key="11">
    <source>
        <dbReference type="ARBA" id="ARBA00023012"/>
    </source>
</evidence>
<keyword evidence="6" id="KW-0597">Phosphoprotein</keyword>